<proteinExistence type="inferred from homology"/>
<comment type="similarity">
    <text evidence="1 4">Belongs to the type-B carboxylesterase/lipase family.</text>
</comment>
<organism evidence="7 8">
    <name type="scientific">Sinanodonta woodiana</name>
    <name type="common">Chinese pond mussel</name>
    <name type="synonym">Anodonta woodiana</name>
    <dbReference type="NCBI Taxonomy" id="1069815"/>
    <lineage>
        <taxon>Eukaryota</taxon>
        <taxon>Metazoa</taxon>
        <taxon>Spiralia</taxon>
        <taxon>Lophotrochozoa</taxon>
        <taxon>Mollusca</taxon>
        <taxon>Bivalvia</taxon>
        <taxon>Autobranchia</taxon>
        <taxon>Heteroconchia</taxon>
        <taxon>Palaeoheterodonta</taxon>
        <taxon>Unionida</taxon>
        <taxon>Unionoidea</taxon>
        <taxon>Unionidae</taxon>
        <taxon>Unioninae</taxon>
        <taxon>Sinanodonta</taxon>
    </lineage>
</organism>
<comment type="caution">
    <text evidence="7">The sequence shown here is derived from an EMBL/GenBank/DDBJ whole genome shotgun (WGS) entry which is preliminary data.</text>
</comment>
<dbReference type="EC" id="3.1.1.-" evidence="4"/>
<dbReference type="PROSITE" id="PS00122">
    <property type="entry name" value="CARBOXYLESTERASE_B_1"/>
    <property type="match status" value="1"/>
</dbReference>
<dbReference type="Gene3D" id="3.40.50.1820">
    <property type="entry name" value="alpha/beta hydrolase"/>
    <property type="match status" value="1"/>
</dbReference>
<keyword evidence="8" id="KW-1185">Reference proteome</keyword>
<accession>A0ABD3XA26</accession>
<dbReference type="InterPro" id="IPR002018">
    <property type="entry name" value="CarbesteraseB"/>
</dbReference>
<dbReference type="InterPro" id="IPR029058">
    <property type="entry name" value="AB_hydrolase_fold"/>
</dbReference>
<evidence type="ECO:0000313" key="8">
    <source>
        <dbReference type="Proteomes" id="UP001634394"/>
    </source>
</evidence>
<keyword evidence="2 4" id="KW-0732">Signal</keyword>
<feature type="domain" description="Carboxylesterase type B" evidence="6">
    <location>
        <begin position="25"/>
        <end position="558"/>
    </location>
</feature>
<reference evidence="7 8" key="1">
    <citation type="submission" date="2024-11" db="EMBL/GenBank/DDBJ databases">
        <title>Chromosome-level genome assembly of the freshwater bivalve Anodonta woodiana.</title>
        <authorList>
            <person name="Chen X."/>
        </authorList>
    </citation>
    <scope>NUCLEOTIDE SEQUENCE [LARGE SCALE GENOMIC DNA]</scope>
    <source>
        <strain evidence="7">MN2024</strain>
        <tissue evidence="7">Gills</tissue>
    </source>
</reference>
<sequence length="645" mass="72477">MDTTLRGCFLAVSCLHLVCAAYNEIVLNTTIGIIHGLVENVTRNGSEHQVVKFLGIPYAEAPTGENRLKKPVRLESMPSPYYATTMKSACWQVESINRRQMVDQSEDCLYLNIYVPGIFKTNTIIDYPVMVYMHGDSFVAGAANFYSGDILASFYDVVIVTFNYRLSLFGFLSTDDEISPGNYGLWDQQMAIMWVHENIAEFGGNPDAITLIGSSAGGTSVLLQALYTGNDGLFRRVISLSGSPLVPWVTSHQSKLEDPYVTFNCTAPTYESLLDCLQTLKEEDLVQVMNKLEPFQFLPTDDEDFLPQPLAALIEGTFQDSDLFPEVDFLTGVNNMDGLLFLQRELPDILGIPNFSSSDFIVSRDQFQSKIIPFFLESEFGFFSEAMRSSTILQYTNWQDPENNNTRRNNLVNLSTDYNFLVPAVKLANKHAVYSTTAKTFFYEFRLRPSSDTLSQAWVLGAVHGAETDFIFGFSPEMGKWQNTSEDFKPTEEEKSLANDIATAFTNFAKTGDPNRPVVLPVVWSEYTRESLDYIVFNTEMTKDNSKTHIGGSRVQFWLETLPSLEPAIVIPPTCPTAPLPPFPKSNCSDRCEVEFSRRFQVNSSTAENIIIGLIIASCVLLFGIMFSFIYVCLCFRKSERSYVL</sequence>
<dbReference type="InterPro" id="IPR019819">
    <property type="entry name" value="Carboxylesterase_B_CS"/>
</dbReference>
<dbReference type="AlphaFoldDB" id="A0ABD3XA26"/>
<name>A0ABD3XA26_SINWO</name>
<keyword evidence="3 4" id="KW-0378">Hydrolase</keyword>
<evidence type="ECO:0000256" key="1">
    <source>
        <dbReference type="ARBA" id="ARBA00005964"/>
    </source>
</evidence>
<dbReference type="InterPro" id="IPR019826">
    <property type="entry name" value="Carboxylesterase_B_AS"/>
</dbReference>
<evidence type="ECO:0000259" key="6">
    <source>
        <dbReference type="Pfam" id="PF00135"/>
    </source>
</evidence>
<evidence type="ECO:0000313" key="7">
    <source>
        <dbReference type="EMBL" id="KAL3881728.1"/>
    </source>
</evidence>
<feature type="chain" id="PRO_5044528246" description="Carboxylic ester hydrolase" evidence="4">
    <location>
        <begin position="21"/>
        <end position="645"/>
    </location>
</feature>
<dbReference type="PANTHER" id="PTHR43903">
    <property type="entry name" value="NEUROLIGIN"/>
    <property type="match status" value="1"/>
</dbReference>
<evidence type="ECO:0000256" key="4">
    <source>
        <dbReference type="RuleBase" id="RU361235"/>
    </source>
</evidence>
<keyword evidence="5" id="KW-0472">Membrane</keyword>
<protein>
    <recommendedName>
        <fullName evidence="4">Carboxylic ester hydrolase</fullName>
        <ecNumber evidence="4">3.1.1.-</ecNumber>
    </recommendedName>
</protein>
<keyword evidence="5" id="KW-1133">Transmembrane helix</keyword>
<dbReference type="EMBL" id="JBJQND010000003">
    <property type="protein sequence ID" value="KAL3881728.1"/>
    <property type="molecule type" value="Genomic_DNA"/>
</dbReference>
<dbReference type="Pfam" id="PF00135">
    <property type="entry name" value="COesterase"/>
    <property type="match status" value="1"/>
</dbReference>
<dbReference type="GO" id="GO:0016787">
    <property type="term" value="F:hydrolase activity"/>
    <property type="evidence" value="ECO:0007669"/>
    <property type="project" value="UniProtKB-KW"/>
</dbReference>
<dbReference type="Proteomes" id="UP001634394">
    <property type="component" value="Unassembled WGS sequence"/>
</dbReference>
<dbReference type="PROSITE" id="PS00941">
    <property type="entry name" value="CARBOXYLESTERASE_B_2"/>
    <property type="match status" value="1"/>
</dbReference>
<dbReference type="InterPro" id="IPR051093">
    <property type="entry name" value="Neuroligin/BSAL"/>
</dbReference>
<evidence type="ECO:0000256" key="2">
    <source>
        <dbReference type="ARBA" id="ARBA00022729"/>
    </source>
</evidence>
<keyword evidence="5" id="KW-0812">Transmembrane</keyword>
<dbReference type="SUPFAM" id="SSF53474">
    <property type="entry name" value="alpha/beta-Hydrolases"/>
    <property type="match status" value="1"/>
</dbReference>
<evidence type="ECO:0000256" key="5">
    <source>
        <dbReference type="SAM" id="Phobius"/>
    </source>
</evidence>
<feature type="transmembrane region" description="Helical" evidence="5">
    <location>
        <begin position="610"/>
        <end position="636"/>
    </location>
</feature>
<evidence type="ECO:0000256" key="3">
    <source>
        <dbReference type="ARBA" id="ARBA00022801"/>
    </source>
</evidence>
<feature type="signal peptide" evidence="4">
    <location>
        <begin position="1"/>
        <end position="20"/>
    </location>
</feature>
<gene>
    <name evidence="7" type="ORF">ACJMK2_028124</name>
</gene>